<evidence type="ECO:0000313" key="2">
    <source>
        <dbReference type="EMBL" id="KAE8248106.1"/>
    </source>
</evidence>
<keyword evidence="3" id="KW-1185">Reference proteome</keyword>
<reference evidence="2" key="2">
    <citation type="journal article" date="2019" name="IMA Fungus">
        <title>Genome sequencing and comparison of five Tilletia species to identify candidate genes for the detection of regulated species infecting wheat.</title>
        <authorList>
            <person name="Nguyen H.D.T."/>
            <person name="Sultana T."/>
            <person name="Kesanakurti P."/>
            <person name="Hambleton S."/>
        </authorList>
    </citation>
    <scope>NUCLEOTIDE SEQUENCE</scope>
    <source>
        <strain evidence="2">DAOMC 236426</strain>
    </source>
</reference>
<feature type="compositionally biased region" description="Low complexity" evidence="1">
    <location>
        <begin position="589"/>
        <end position="616"/>
    </location>
</feature>
<feature type="compositionally biased region" description="Basic residues" evidence="1">
    <location>
        <begin position="413"/>
        <end position="455"/>
    </location>
</feature>
<name>A0A8X7SXP7_9BASI</name>
<evidence type="ECO:0000313" key="3">
    <source>
        <dbReference type="Proteomes" id="UP000077684"/>
    </source>
</evidence>
<protein>
    <recommendedName>
        <fullName evidence="4">PB1 domain-containing protein</fullName>
    </recommendedName>
</protein>
<sequence length="705" mass="73662">MSLRIKANLHPSPTHRIATIPRSTPLTPEYLTTRLATLWNVDAGGVEVTYLDEEGDLIGLVTQEDVLEWFKTRLGLGTVKLTLVPRPPFEVASITSRASSVVLGSRNDNDGDGDTFFDGEDGFEAVDVDSEDEEEKEEGDGDAPVEAATKDAEKGDATATATEGQGDNAPAPPSDPTEHEQTMPGWNAGQPHEQGHGGHRHHHHHHHHHRPGPQPPTPPHGGPSPPPPPPPHEAPSHPGPPPPPPPHHPEREGEGTLPPFFTPTGPLPFGLTRTGITLGPIHIPFSLPASVPFPLAYGSHVGGGEEYDWNSVFTLLEGAAGHLSGGVEGLRGVLEPSLGVAATLASQAESFRGMSGAERAEILRGGVAPALGLAAGLAGQAASGFESARRNYVPGQGGGDGGVPPPRFFGGRGRSHPHAHHHHHGHAHAHGHAHSHGHAHGRPRGCGRHRHHHHNAPTPANASTSINPNHDAPKTQGESVTDLEHAMEQIMREDARTTATGGKQDRMVVDDDSSSSSSSSCSEEEEDDSAARTRGGAYQKHRPAPSTAAAAAAVAVASGAAAVADRARASMNRAGVQSMSTSTSTENIPTTPVVNSTSSSAVDATSSTSSANTGTNDAHPPYTPRTWLDASGKHSVRGTFIPSASSSARGRVKLLLADKEEGKGKLVEIRLGQLCVEDRIRAERAVAVGKGVKGKVAKGKGKARE</sequence>
<dbReference type="SUPFAM" id="SSF54277">
    <property type="entry name" value="CAD &amp; PB1 domains"/>
    <property type="match status" value="1"/>
</dbReference>
<evidence type="ECO:0000256" key="1">
    <source>
        <dbReference type="SAM" id="MobiDB-lite"/>
    </source>
</evidence>
<feature type="compositionally biased region" description="Pro residues" evidence="1">
    <location>
        <begin position="212"/>
        <end position="246"/>
    </location>
</feature>
<dbReference type="CDD" id="cd05992">
    <property type="entry name" value="PB1"/>
    <property type="match status" value="1"/>
</dbReference>
<feature type="compositionally biased region" description="Low complexity" evidence="1">
    <location>
        <begin position="255"/>
        <end position="268"/>
    </location>
</feature>
<feature type="compositionally biased region" description="Basic residues" evidence="1">
    <location>
        <begin position="197"/>
        <end position="211"/>
    </location>
</feature>
<gene>
    <name evidence="2" type="ORF">A4X06_0g3954</name>
</gene>
<feature type="region of interest" description="Disordered" evidence="1">
    <location>
        <begin position="494"/>
        <end position="544"/>
    </location>
</feature>
<feature type="compositionally biased region" description="Polar residues" evidence="1">
    <location>
        <begin position="458"/>
        <end position="468"/>
    </location>
</feature>
<feature type="region of interest" description="Disordered" evidence="1">
    <location>
        <begin position="389"/>
        <end position="479"/>
    </location>
</feature>
<dbReference type="AlphaFoldDB" id="A0A8X7SXP7"/>
<accession>A0A8X7SXP7</accession>
<dbReference type="EMBL" id="LWDE02000389">
    <property type="protein sequence ID" value="KAE8248106.1"/>
    <property type="molecule type" value="Genomic_DNA"/>
</dbReference>
<organism evidence="2 3">
    <name type="scientific">Tilletia controversa</name>
    <name type="common">dwarf bunt fungus</name>
    <dbReference type="NCBI Taxonomy" id="13291"/>
    <lineage>
        <taxon>Eukaryota</taxon>
        <taxon>Fungi</taxon>
        <taxon>Dikarya</taxon>
        <taxon>Basidiomycota</taxon>
        <taxon>Ustilaginomycotina</taxon>
        <taxon>Exobasidiomycetes</taxon>
        <taxon>Tilletiales</taxon>
        <taxon>Tilletiaceae</taxon>
        <taxon>Tilletia</taxon>
    </lineage>
</organism>
<proteinExistence type="predicted"/>
<reference evidence="2" key="1">
    <citation type="submission" date="2016-04" db="EMBL/GenBank/DDBJ databases">
        <authorList>
            <person name="Nguyen H.D."/>
            <person name="Samba Siva P."/>
            <person name="Cullis J."/>
            <person name="Levesque C.A."/>
            <person name="Hambleton S."/>
        </authorList>
    </citation>
    <scope>NUCLEOTIDE SEQUENCE</scope>
    <source>
        <strain evidence="2">DAOMC 236426</strain>
    </source>
</reference>
<feature type="compositionally biased region" description="Polar residues" evidence="1">
    <location>
        <begin position="575"/>
        <end position="588"/>
    </location>
</feature>
<feature type="region of interest" description="Disordered" evidence="1">
    <location>
        <begin position="127"/>
        <end position="268"/>
    </location>
</feature>
<evidence type="ECO:0008006" key="4">
    <source>
        <dbReference type="Google" id="ProtNLM"/>
    </source>
</evidence>
<feature type="compositionally biased region" description="Acidic residues" evidence="1">
    <location>
        <begin position="127"/>
        <end position="143"/>
    </location>
</feature>
<comment type="caution">
    <text evidence="2">The sequence shown here is derived from an EMBL/GenBank/DDBJ whole genome shotgun (WGS) entry which is preliminary data.</text>
</comment>
<dbReference type="Proteomes" id="UP000077684">
    <property type="component" value="Unassembled WGS sequence"/>
</dbReference>
<feature type="region of interest" description="Disordered" evidence="1">
    <location>
        <begin position="574"/>
        <end position="622"/>
    </location>
</feature>